<keyword evidence="1" id="KW-0378">Hydrolase</keyword>
<evidence type="ECO:0000256" key="3">
    <source>
        <dbReference type="SAM" id="MobiDB-lite"/>
    </source>
</evidence>
<keyword evidence="2" id="KW-0119">Carbohydrate metabolism</keyword>
<feature type="domain" description="Fibronectin type-III" evidence="4">
    <location>
        <begin position="270"/>
        <end position="362"/>
    </location>
</feature>
<dbReference type="InterPro" id="IPR003961">
    <property type="entry name" value="FN3_dom"/>
</dbReference>
<reference evidence="5 6" key="1">
    <citation type="submission" date="2019-03" db="EMBL/GenBank/DDBJ databases">
        <title>Genomic Encyclopedia of Type Strains, Phase III (KMG-III): the genomes of soil and plant-associated and newly described type strains.</title>
        <authorList>
            <person name="Whitman W."/>
        </authorList>
    </citation>
    <scope>NUCLEOTIDE SEQUENCE [LARGE SCALE GENOMIC DNA]</scope>
    <source>
        <strain evidence="5 6">VKM Ac-2527</strain>
    </source>
</reference>
<keyword evidence="6" id="KW-1185">Reference proteome</keyword>
<dbReference type="CDD" id="cd00063">
    <property type="entry name" value="FN3"/>
    <property type="match status" value="1"/>
</dbReference>
<dbReference type="SUPFAM" id="SSF49265">
    <property type="entry name" value="Fibronectin type III"/>
    <property type="match status" value="1"/>
</dbReference>
<evidence type="ECO:0000313" key="5">
    <source>
        <dbReference type="EMBL" id="TDO47263.1"/>
    </source>
</evidence>
<comment type="caution">
    <text evidence="5">The sequence shown here is derived from an EMBL/GenBank/DDBJ whole genome shotgun (WGS) entry which is preliminary data.</text>
</comment>
<accession>A0A4R6KE05</accession>
<dbReference type="Gene3D" id="2.60.40.10">
    <property type="entry name" value="Immunoglobulins"/>
    <property type="match status" value="1"/>
</dbReference>
<dbReference type="GO" id="GO:0016798">
    <property type="term" value="F:hydrolase activity, acting on glycosyl bonds"/>
    <property type="evidence" value="ECO:0007669"/>
    <property type="project" value="UniProtKB-KW"/>
</dbReference>
<proteinExistence type="predicted"/>
<sequence length="519" mass="54246">MDPVLRLETAQLAVEPGGQAVAVVTVLNPGTIVESYTLDVVGEQPIPWAVVTPPVLSVYPQQQETATIVFSPPSGPDAPGGTVPFGIRAKSQVDALNSAVVEGTLEIGQVFGLQAKLTPVTSSGRWRGLHTVQFSNWGNSPARLRIVASDPDQALGFLVRPEVVDVPLGATVTARLKVRTRKPVLRGSPTRLPFKVVGEPDPPRPAGLPDVPGIDPSRPSVDGALTQKPILSRGTVMAATVIGAALVGLLVFALTRGPGVAEAHGDGTTTPLTPELRAAALNSTTVELSWKRLQNIDSYGLQQINPATKAVEGVERGIDGMQEVKKIEKLQGGMRYCFKLFGINGKREGPPSEEACAVTSKASATTGPPPPPTSGSSSASPDPGGNSTAPTESVGTTPSQPTDSASTPGGGGTDPFTPGQWIAVIEFQPGDNLFGLERMRERQQKLVDADVQAGLVHAQSQYPGLVDGQNARLDDDWVLYVGPTNSRTSAASLCNSEKVRNVVVSGVDCLTYEPATPRG</sequence>
<protein>
    <recommendedName>
        <fullName evidence="4">Fibronectin type-III domain-containing protein</fullName>
    </recommendedName>
</protein>
<dbReference type="OrthoDB" id="3444343at2"/>
<dbReference type="RefSeq" id="WP_133801642.1">
    <property type="nucleotide sequence ID" value="NZ_SNWQ01000009.1"/>
</dbReference>
<evidence type="ECO:0000259" key="4">
    <source>
        <dbReference type="PROSITE" id="PS50853"/>
    </source>
</evidence>
<dbReference type="AlphaFoldDB" id="A0A4R6KE05"/>
<evidence type="ECO:0000256" key="2">
    <source>
        <dbReference type="ARBA" id="ARBA00023326"/>
    </source>
</evidence>
<dbReference type="InterPro" id="IPR013783">
    <property type="entry name" value="Ig-like_fold"/>
</dbReference>
<feature type="compositionally biased region" description="Polar residues" evidence="3">
    <location>
        <begin position="386"/>
        <end position="406"/>
    </location>
</feature>
<dbReference type="InterPro" id="IPR036116">
    <property type="entry name" value="FN3_sf"/>
</dbReference>
<name>A0A4R6KE05_9ACTN</name>
<gene>
    <name evidence="5" type="ORF">EV643_109156</name>
</gene>
<feature type="region of interest" description="Disordered" evidence="3">
    <location>
        <begin position="191"/>
        <end position="215"/>
    </location>
</feature>
<keyword evidence="1" id="KW-0326">Glycosidase</keyword>
<dbReference type="Proteomes" id="UP000295388">
    <property type="component" value="Unassembled WGS sequence"/>
</dbReference>
<dbReference type="GO" id="GO:0000272">
    <property type="term" value="P:polysaccharide catabolic process"/>
    <property type="evidence" value="ECO:0007669"/>
    <property type="project" value="UniProtKB-KW"/>
</dbReference>
<keyword evidence="2" id="KW-0624">Polysaccharide degradation</keyword>
<feature type="region of interest" description="Disordered" evidence="3">
    <location>
        <begin position="348"/>
        <end position="418"/>
    </location>
</feature>
<dbReference type="EMBL" id="SNWQ01000009">
    <property type="protein sequence ID" value="TDO47263.1"/>
    <property type="molecule type" value="Genomic_DNA"/>
</dbReference>
<feature type="compositionally biased region" description="Low complexity" evidence="3">
    <location>
        <begin position="374"/>
        <end position="385"/>
    </location>
</feature>
<organism evidence="5 6">
    <name type="scientific">Kribbella caucasensis</name>
    <dbReference type="NCBI Taxonomy" id="2512215"/>
    <lineage>
        <taxon>Bacteria</taxon>
        <taxon>Bacillati</taxon>
        <taxon>Actinomycetota</taxon>
        <taxon>Actinomycetes</taxon>
        <taxon>Propionibacteriales</taxon>
        <taxon>Kribbellaceae</taxon>
        <taxon>Kribbella</taxon>
    </lineage>
</organism>
<evidence type="ECO:0000313" key="6">
    <source>
        <dbReference type="Proteomes" id="UP000295388"/>
    </source>
</evidence>
<dbReference type="SMART" id="SM00060">
    <property type="entry name" value="FN3"/>
    <property type="match status" value="1"/>
</dbReference>
<dbReference type="PROSITE" id="PS50853">
    <property type="entry name" value="FN3"/>
    <property type="match status" value="1"/>
</dbReference>
<evidence type="ECO:0000256" key="1">
    <source>
        <dbReference type="ARBA" id="ARBA00023295"/>
    </source>
</evidence>